<sequence length="496" mass="52033">MRLILKYCAGAAFAIILSGYSYADNILVVEEGTYLRAVISSLQNNGHTVTRHSGTSLPTVDLSVYQGIYYASLSSALTNTEVSALVDYVNLGGKALFFFGDHQNSGNSSAAQFLTNFSNVTAPSLGSGQSASVYDRYFNVGQELDSIAYHTFSNIGSGTLTASDNNGRAVGVLFSNIGTELSSGVGYWMDASAGSTAGNYNYFDATYSELRSPGPDSDGDGVPDIVELRDGTDETDGASYIDSDSGGVPDYTEQFTFYPVTDPSDSSDDDMGKYYLSLPDNDGDGVPDAIEIQQGTDPNSNSNYLDSDNDGVPDAVEVIEGTDPNDATSFKDEDDGGLPDYLEKQAGLDATKGDDDFGQDTDGDGIPDGIEILEGTDPNDASDSKGTDSDGDGVPDVIEVLEGTDPNDATSFKDGDNGGLPDYVEQQLGLDATVGDDDFTKDSDGDGVPDGVEFLEGTDPNDDTDFSGTDSDGDGVPDAIEILEGTDPNDATSFKD</sequence>
<keyword evidence="3 6" id="KW-0732">Signal</keyword>
<organism evidence="7 8">
    <name type="scientific">Vibrio orientalis CIP 102891 = ATCC 33934</name>
    <dbReference type="NCBI Taxonomy" id="675816"/>
    <lineage>
        <taxon>Bacteria</taxon>
        <taxon>Pseudomonadati</taxon>
        <taxon>Pseudomonadota</taxon>
        <taxon>Gammaproteobacteria</taxon>
        <taxon>Vibrionales</taxon>
        <taxon>Vibrionaceae</taxon>
        <taxon>Vibrio</taxon>
        <taxon>Vibrio oreintalis group</taxon>
    </lineage>
</organism>
<feature type="non-terminal residue" evidence="7">
    <location>
        <position position="496"/>
    </location>
</feature>
<dbReference type="AlphaFoldDB" id="F9SM62"/>
<reference evidence="7 8" key="1">
    <citation type="journal article" date="2012" name="Int. J. Syst. Evol. Microbiol.">
        <title>Vibrio caribbeanicus sp. nov., isolated from the marine sponge Scleritoderma cyanea.</title>
        <authorList>
            <person name="Hoffmann M."/>
            <person name="Monday S.R."/>
            <person name="Allard M.W."/>
            <person name="Strain E.A."/>
            <person name="Whittaker P."/>
            <person name="Naum M."/>
            <person name="McCarthy P.J."/>
            <person name="Lopez J.V."/>
            <person name="Fischer M."/>
            <person name="Brown E.W."/>
        </authorList>
    </citation>
    <scope>NUCLEOTIDE SEQUENCE [LARGE SCALE GENOMIC DNA]</scope>
    <source>
        <strain evidence="8">CIP 102891 / ATCC 33934</strain>
    </source>
</reference>
<dbReference type="Proteomes" id="UP000002817">
    <property type="component" value="Unassembled WGS sequence"/>
</dbReference>
<dbReference type="eggNOG" id="COG3266">
    <property type="taxonomic scope" value="Bacteria"/>
</dbReference>
<feature type="compositionally biased region" description="Acidic residues" evidence="5">
    <location>
        <begin position="459"/>
        <end position="475"/>
    </location>
</feature>
<keyword evidence="4" id="KW-0106">Calcium</keyword>
<feature type="compositionally biased region" description="Low complexity" evidence="5">
    <location>
        <begin position="212"/>
        <end position="224"/>
    </location>
</feature>
<evidence type="ECO:0000256" key="1">
    <source>
        <dbReference type="ARBA" id="ARBA00004613"/>
    </source>
</evidence>
<feature type="region of interest" description="Disordered" evidence="5">
    <location>
        <begin position="211"/>
        <end position="248"/>
    </location>
</feature>
<feature type="compositionally biased region" description="Acidic residues" evidence="5">
    <location>
        <begin position="356"/>
        <end position="365"/>
    </location>
</feature>
<evidence type="ECO:0000256" key="3">
    <source>
        <dbReference type="ARBA" id="ARBA00022729"/>
    </source>
</evidence>
<comment type="subcellular location">
    <subcellularLocation>
        <location evidence="1">Secreted</location>
    </subcellularLocation>
</comment>
<dbReference type="InterPro" id="IPR059100">
    <property type="entry name" value="TSP3_bac"/>
</dbReference>
<feature type="region of interest" description="Disordered" evidence="5">
    <location>
        <begin position="279"/>
        <end position="422"/>
    </location>
</feature>
<dbReference type="EMBL" id="AFWH01000001">
    <property type="protein sequence ID" value="EGU54233.1"/>
    <property type="molecule type" value="Genomic_DNA"/>
</dbReference>
<feature type="chain" id="PRO_5003387045" evidence="6">
    <location>
        <begin position="24"/>
        <end position="496"/>
    </location>
</feature>
<name>F9SM62_VIBOR</name>
<proteinExistence type="predicted"/>
<keyword evidence="2" id="KW-0964">Secreted</keyword>
<evidence type="ECO:0000256" key="2">
    <source>
        <dbReference type="ARBA" id="ARBA00022525"/>
    </source>
</evidence>
<evidence type="ECO:0000313" key="8">
    <source>
        <dbReference type="Proteomes" id="UP000002817"/>
    </source>
</evidence>
<evidence type="ECO:0000256" key="4">
    <source>
        <dbReference type="ARBA" id="ARBA00022837"/>
    </source>
</evidence>
<dbReference type="GO" id="GO:0005509">
    <property type="term" value="F:calcium ion binding"/>
    <property type="evidence" value="ECO:0007669"/>
    <property type="project" value="InterPro"/>
</dbReference>
<dbReference type="STRING" id="675816.VIA_001382"/>
<feature type="compositionally biased region" description="Low complexity" evidence="5">
    <location>
        <begin position="297"/>
        <end position="306"/>
    </location>
</feature>
<dbReference type="Gene3D" id="4.10.1080.10">
    <property type="entry name" value="TSP type-3 repeat"/>
    <property type="match status" value="1"/>
</dbReference>
<comment type="caution">
    <text evidence="7">The sequence shown here is derived from an EMBL/GenBank/DDBJ whole genome shotgun (WGS) entry which is preliminary data.</text>
</comment>
<dbReference type="InterPro" id="IPR028974">
    <property type="entry name" value="TSP_type-3_rpt"/>
</dbReference>
<protein>
    <submittedName>
        <fullName evidence="7">Uncharacterized protein</fullName>
    </submittedName>
</protein>
<evidence type="ECO:0000256" key="5">
    <source>
        <dbReference type="SAM" id="MobiDB-lite"/>
    </source>
</evidence>
<dbReference type="Pfam" id="PF18884">
    <property type="entry name" value="TSP3_bac"/>
    <property type="match status" value="7"/>
</dbReference>
<feature type="region of interest" description="Disordered" evidence="5">
    <location>
        <begin position="434"/>
        <end position="496"/>
    </location>
</feature>
<accession>F9SM62</accession>
<evidence type="ECO:0000256" key="6">
    <source>
        <dbReference type="SAM" id="SignalP"/>
    </source>
</evidence>
<feature type="signal peptide" evidence="6">
    <location>
        <begin position="1"/>
        <end position="23"/>
    </location>
</feature>
<evidence type="ECO:0000313" key="7">
    <source>
        <dbReference type="EMBL" id="EGU54233.1"/>
    </source>
</evidence>
<gene>
    <name evidence="7" type="ORF">VIOR3934_20440</name>
</gene>